<sequence>MRKTISAYVVTYFLLFLLLSVIAANVFKQNMALYGMIGALVGVIIGLVVGLIKNRK</sequence>
<keyword evidence="1" id="KW-0812">Transmembrane</keyword>
<gene>
    <name evidence="2" type="ORF">SDC9_104983</name>
</gene>
<keyword evidence="1" id="KW-0472">Membrane</keyword>
<evidence type="ECO:0000256" key="1">
    <source>
        <dbReference type="SAM" id="Phobius"/>
    </source>
</evidence>
<proteinExistence type="predicted"/>
<reference evidence="2" key="1">
    <citation type="submission" date="2019-08" db="EMBL/GenBank/DDBJ databases">
        <authorList>
            <person name="Kucharzyk K."/>
            <person name="Murdoch R.W."/>
            <person name="Higgins S."/>
            <person name="Loffler F."/>
        </authorList>
    </citation>
    <scope>NUCLEOTIDE SEQUENCE</scope>
</reference>
<keyword evidence="1" id="KW-1133">Transmembrane helix</keyword>
<dbReference type="AlphaFoldDB" id="A0A645B8Z8"/>
<name>A0A645B8Z8_9ZZZZ</name>
<feature type="transmembrane region" description="Helical" evidence="1">
    <location>
        <begin position="33"/>
        <end position="52"/>
    </location>
</feature>
<dbReference type="EMBL" id="VSSQ01016621">
    <property type="protein sequence ID" value="MPM58154.1"/>
    <property type="molecule type" value="Genomic_DNA"/>
</dbReference>
<evidence type="ECO:0000313" key="2">
    <source>
        <dbReference type="EMBL" id="MPM58154.1"/>
    </source>
</evidence>
<protein>
    <submittedName>
        <fullName evidence="2">Uncharacterized protein</fullName>
    </submittedName>
</protein>
<comment type="caution">
    <text evidence="2">The sequence shown here is derived from an EMBL/GenBank/DDBJ whole genome shotgun (WGS) entry which is preliminary data.</text>
</comment>
<accession>A0A645B8Z8</accession>
<organism evidence="2">
    <name type="scientific">bioreactor metagenome</name>
    <dbReference type="NCBI Taxonomy" id="1076179"/>
    <lineage>
        <taxon>unclassified sequences</taxon>
        <taxon>metagenomes</taxon>
        <taxon>ecological metagenomes</taxon>
    </lineage>
</organism>